<dbReference type="PANTHER" id="PTHR30203:SF33">
    <property type="entry name" value="BLR4455 PROTEIN"/>
    <property type="match status" value="1"/>
</dbReference>
<protein>
    <submittedName>
        <fullName evidence="3">RND transporter</fullName>
    </submittedName>
</protein>
<dbReference type="RefSeq" id="WP_102649316.1">
    <property type="nucleotide sequence ID" value="NZ_PNYA01000044.1"/>
</dbReference>
<dbReference type="InterPro" id="IPR003423">
    <property type="entry name" value="OMP_efflux"/>
</dbReference>
<keyword evidence="2" id="KW-0449">Lipoprotein</keyword>
<dbReference type="Proteomes" id="UP000235616">
    <property type="component" value="Unassembled WGS sequence"/>
</dbReference>
<dbReference type="PROSITE" id="PS51257">
    <property type="entry name" value="PROKAR_LIPOPROTEIN"/>
    <property type="match status" value="1"/>
</dbReference>
<evidence type="ECO:0000313" key="4">
    <source>
        <dbReference type="Proteomes" id="UP000235616"/>
    </source>
</evidence>
<dbReference type="EMBL" id="PNYA01000044">
    <property type="protein sequence ID" value="PMS14505.1"/>
    <property type="molecule type" value="Genomic_DNA"/>
</dbReference>
<keyword evidence="2" id="KW-0812">Transmembrane</keyword>
<dbReference type="SUPFAM" id="SSF56954">
    <property type="entry name" value="Outer membrane efflux proteins (OEP)"/>
    <property type="match status" value="1"/>
</dbReference>
<comment type="similarity">
    <text evidence="1 2">Belongs to the outer membrane factor (OMF) (TC 1.B.17) family.</text>
</comment>
<gene>
    <name evidence="3" type="ORF">C0Z18_31190</name>
</gene>
<dbReference type="Gene3D" id="2.20.200.10">
    <property type="entry name" value="Outer membrane efflux proteins (OEP)"/>
    <property type="match status" value="1"/>
</dbReference>
<dbReference type="InterPro" id="IPR010131">
    <property type="entry name" value="MdtP/NodT-like"/>
</dbReference>
<keyword evidence="2" id="KW-0472">Membrane</keyword>
<sequence>MRWAWFSMMAALAGCAAGPDYRRPELEMPAAWRIDAGDAYWHAAAPAHAPLVLDWWRGFGDAQLDSLEAAALAENQTLRAASAHYDAARASLAEVASAQAPQLGVQAGAAREKISGERPRINYGVPTYSTVQNDIVLRASVGYELDLFGRIRREVQAASASADAAADDLANARLVITADVAATYVALRVVDAQSDVLAKLIALQQQSLDYVRTRHDLGAVSGLDVLQQQTQLDATRTQAQLLFATRAQYEHVLAALVGAAAPAFSIAPRVVPLTDTSPPAVTLAQPSELLERRPDIASAERAMAAANARIGVARAAYFPSLTLNPGIGWEATRFASMFGAPALLWSVGVSAESMLFDGGKRRARVDFARAGYAEAQAHYRQTVLAAMQQVQDGVTGLSVLDAAARQAHAAVDDARRLVDMSHERYAGGMTAFIDVISAQQQLQTSREQEVAIHGRQLATLVFLAKALGGGWKVGAPESPQCNEGNGGTCIAQAIHTQ</sequence>
<comment type="caution">
    <text evidence="3">The sequence shown here is derived from an EMBL/GenBank/DDBJ whole genome shotgun (WGS) entry which is preliminary data.</text>
</comment>
<keyword evidence="2" id="KW-1134">Transmembrane beta strand</keyword>
<dbReference type="GO" id="GO:0015562">
    <property type="term" value="F:efflux transmembrane transporter activity"/>
    <property type="evidence" value="ECO:0007669"/>
    <property type="project" value="InterPro"/>
</dbReference>
<comment type="subcellular location">
    <subcellularLocation>
        <location evidence="2">Cell membrane</location>
        <topology evidence="2">Lipid-anchor</topology>
    </subcellularLocation>
</comment>
<dbReference type="OrthoDB" id="9770517at2"/>
<proteinExistence type="inferred from homology"/>
<name>A0A2N7VBI8_9BURK</name>
<organism evidence="3 4">
    <name type="scientific">Trinickia dabaoshanensis</name>
    <dbReference type="NCBI Taxonomy" id="564714"/>
    <lineage>
        <taxon>Bacteria</taxon>
        <taxon>Pseudomonadati</taxon>
        <taxon>Pseudomonadota</taxon>
        <taxon>Betaproteobacteria</taxon>
        <taxon>Burkholderiales</taxon>
        <taxon>Burkholderiaceae</taxon>
        <taxon>Trinickia</taxon>
    </lineage>
</organism>
<dbReference type="PANTHER" id="PTHR30203">
    <property type="entry name" value="OUTER MEMBRANE CATION EFFLUX PROTEIN"/>
    <property type="match status" value="1"/>
</dbReference>
<evidence type="ECO:0000313" key="3">
    <source>
        <dbReference type="EMBL" id="PMS14505.1"/>
    </source>
</evidence>
<keyword evidence="4" id="KW-1185">Reference proteome</keyword>
<dbReference type="AlphaFoldDB" id="A0A2N7VBI8"/>
<dbReference type="NCBIfam" id="TIGR01845">
    <property type="entry name" value="outer_NodT"/>
    <property type="match status" value="1"/>
</dbReference>
<keyword evidence="2" id="KW-0564">Palmitate</keyword>
<accession>A0A2N7VBI8</accession>
<reference evidence="3 4" key="1">
    <citation type="submission" date="2018-01" db="EMBL/GenBank/DDBJ databases">
        <title>Whole genome analyses suggest that Burkholderia sensu lato contains two further novel genera in the rhizoxinica-symbiotica group Mycetohabitans gen. nov., and Trinickia gen. nov.: implications for the evolution of diazotrophy and nodulation in the Burkholderiaceae.</title>
        <authorList>
            <person name="Estrada-de los Santos P."/>
            <person name="Palmer M."/>
            <person name="Chavez-Ramirez B."/>
            <person name="Beukes C."/>
            <person name="Steenkamp E.T."/>
            <person name="Hirsch A.M."/>
            <person name="Manyaka P."/>
            <person name="Maluk M."/>
            <person name="Lafos M."/>
            <person name="Crook M."/>
            <person name="Gross E."/>
            <person name="Simon M.F."/>
            <person name="Bueno dos Reis Junior F."/>
            <person name="Poole P.S."/>
            <person name="Venter S.N."/>
            <person name="James E.K."/>
        </authorList>
    </citation>
    <scope>NUCLEOTIDE SEQUENCE [LARGE SCALE GENOMIC DNA]</scope>
    <source>
        <strain evidence="3 4">GIMN1.004</strain>
    </source>
</reference>
<evidence type="ECO:0000256" key="1">
    <source>
        <dbReference type="ARBA" id="ARBA00007613"/>
    </source>
</evidence>
<dbReference type="Pfam" id="PF02321">
    <property type="entry name" value="OEP"/>
    <property type="match status" value="2"/>
</dbReference>
<dbReference type="GO" id="GO:0005886">
    <property type="term" value="C:plasma membrane"/>
    <property type="evidence" value="ECO:0007669"/>
    <property type="project" value="UniProtKB-SubCell"/>
</dbReference>
<dbReference type="Gene3D" id="1.20.1600.10">
    <property type="entry name" value="Outer membrane efflux proteins (OEP)"/>
    <property type="match status" value="1"/>
</dbReference>
<evidence type="ECO:0000256" key="2">
    <source>
        <dbReference type="RuleBase" id="RU362097"/>
    </source>
</evidence>